<gene>
    <name evidence="10" type="ORF">ACGTRS_33515</name>
</gene>
<accession>A0ABW7LDL6</accession>
<organism evidence="10 11">
    <name type="scientific">Burkholderia semiarida</name>
    <dbReference type="NCBI Taxonomy" id="2843303"/>
    <lineage>
        <taxon>Bacteria</taxon>
        <taxon>Pseudomonadati</taxon>
        <taxon>Pseudomonadota</taxon>
        <taxon>Betaproteobacteria</taxon>
        <taxon>Burkholderiales</taxon>
        <taxon>Burkholderiaceae</taxon>
        <taxon>Burkholderia</taxon>
        <taxon>Burkholderia cepacia complex</taxon>
    </lineage>
</organism>
<dbReference type="Gene3D" id="3.90.1860.10">
    <property type="entry name" value="tRNA-splicing ligase RtcB"/>
    <property type="match status" value="1"/>
</dbReference>
<proteinExistence type="predicted"/>
<evidence type="ECO:0000256" key="4">
    <source>
        <dbReference type="ARBA" id="ARBA00022723"/>
    </source>
</evidence>
<dbReference type="PANTHER" id="PTHR11118">
    <property type="entry name" value="RNA-SPLICING LIGASE RTCB HOMOLOG"/>
    <property type="match status" value="1"/>
</dbReference>
<evidence type="ECO:0000256" key="5">
    <source>
        <dbReference type="ARBA" id="ARBA00022741"/>
    </source>
</evidence>
<keyword evidence="4" id="KW-0479">Metal-binding</keyword>
<dbReference type="EMBL" id="JBIMPM010000145">
    <property type="protein sequence ID" value="MFH5256156.1"/>
    <property type="molecule type" value="Genomic_DNA"/>
</dbReference>
<dbReference type="RefSeq" id="WP_395132104.1">
    <property type="nucleotide sequence ID" value="NZ_JBIMPM010000145.1"/>
</dbReference>
<comment type="catalytic activity">
    <reaction evidence="9">
        <text>a 3'-end 3'-phospho-ribonucleotide-RNA + a 5'-end dephospho-ribonucleoside-RNA + GTP = a ribonucleotidyl-ribonucleotide-RNA + GMP + diphosphate</text>
        <dbReference type="Rhea" id="RHEA:68076"/>
        <dbReference type="Rhea" id="RHEA-COMP:10463"/>
        <dbReference type="Rhea" id="RHEA-COMP:13936"/>
        <dbReference type="Rhea" id="RHEA-COMP:17355"/>
        <dbReference type="ChEBI" id="CHEBI:33019"/>
        <dbReference type="ChEBI" id="CHEBI:37565"/>
        <dbReference type="ChEBI" id="CHEBI:58115"/>
        <dbReference type="ChEBI" id="CHEBI:83062"/>
        <dbReference type="ChEBI" id="CHEBI:138284"/>
        <dbReference type="ChEBI" id="CHEBI:173118"/>
        <dbReference type="EC" id="6.5.1.8"/>
    </reaction>
</comment>
<feature type="non-terminal residue" evidence="10">
    <location>
        <position position="1"/>
    </location>
</feature>
<protein>
    <recommendedName>
        <fullName evidence="2">3'-phosphate/5'-hydroxy nucleic acid ligase</fullName>
        <ecNumber evidence="2">6.5.1.8</ecNumber>
    </recommendedName>
</protein>
<dbReference type="EC" id="6.5.1.8" evidence="2"/>
<evidence type="ECO:0000313" key="10">
    <source>
        <dbReference type="EMBL" id="MFH5256156.1"/>
    </source>
</evidence>
<evidence type="ECO:0000256" key="9">
    <source>
        <dbReference type="ARBA" id="ARBA00047746"/>
    </source>
</evidence>
<comment type="cofactor">
    <cofactor evidence="1">
        <name>Mn(2+)</name>
        <dbReference type="ChEBI" id="CHEBI:29035"/>
    </cofactor>
</comment>
<keyword evidence="6" id="KW-0692">RNA repair</keyword>
<evidence type="ECO:0000256" key="8">
    <source>
        <dbReference type="ARBA" id="ARBA00023211"/>
    </source>
</evidence>
<evidence type="ECO:0000256" key="7">
    <source>
        <dbReference type="ARBA" id="ARBA00023134"/>
    </source>
</evidence>
<dbReference type="SUPFAM" id="SSF103365">
    <property type="entry name" value="Hypothetical protein PH1602"/>
    <property type="match status" value="1"/>
</dbReference>
<reference evidence="10 11" key="1">
    <citation type="submission" date="2024-10" db="EMBL/GenBank/DDBJ databases">
        <title>Burkholderia semiarida in Mexico.</title>
        <authorList>
            <person name="Estrada P."/>
        </authorList>
    </citation>
    <scope>NUCLEOTIDE SEQUENCE [LARGE SCALE GENOMIC DNA]</scope>
    <source>
        <strain evidence="10 11">CLM7-1</strain>
    </source>
</reference>
<evidence type="ECO:0000256" key="2">
    <source>
        <dbReference type="ARBA" id="ARBA00012726"/>
    </source>
</evidence>
<keyword evidence="8" id="KW-0464">Manganese</keyword>
<keyword evidence="5" id="KW-0547">Nucleotide-binding</keyword>
<keyword evidence="7" id="KW-0342">GTP-binding</keyword>
<evidence type="ECO:0000313" key="11">
    <source>
        <dbReference type="Proteomes" id="UP001609186"/>
    </source>
</evidence>
<name>A0ABW7LDL6_9BURK</name>
<dbReference type="PANTHER" id="PTHR11118:SF1">
    <property type="entry name" value="RNA-SPLICING LIGASE RTCB HOMOLOG"/>
    <property type="match status" value="1"/>
</dbReference>
<dbReference type="Proteomes" id="UP001609186">
    <property type="component" value="Unassembled WGS sequence"/>
</dbReference>
<evidence type="ECO:0000256" key="3">
    <source>
        <dbReference type="ARBA" id="ARBA00022598"/>
    </source>
</evidence>
<keyword evidence="3" id="KW-0436">Ligase</keyword>
<keyword evidence="11" id="KW-1185">Reference proteome</keyword>
<dbReference type="InterPro" id="IPR001233">
    <property type="entry name" value="RtcB"/>
</dbReference>
<sequence length="81" mass="9069">WSCSHGAGRRMRRQAVRALRPEAGADRAGEQGWQCVTLREERRIEEAPEAYKPIGPVIESQEAAGLIQAAVKLRPWITFKA</sequence>
<dbReference type="InterPro" id="IPR036025">
    <property type="entry name" value="RtcB-like_sf"/>
</dbReference>
<dbReference type="Pfam" id="PF01139">
    <property type="entry name" value="RtcB"/>
    <property type="match status" value="1"/>
</dbReference>
<evidence type="ECO:0000256" key="6">
    <source>
        <dbReference type="ARBA" id="ARBA00022800"/>
    </source>
</evidence>
<evidence type="ECO:0000256" key="1">
    <source>
        <dbReference type="ARBA" id="ARBA00001936"/>
    </source>
</evidence>
<comment type="caution">
    <text evidence="10">The sequence shown here is derived from an EMBL/GenBank/DDBJ whole genome shotgun (WGS) entry which is preliminary data.</text>
</comment>